<evidence type="ECO:0000313" key="4">
    <source>
        <dbReference type="Proteomes" id="UP000806542"/>
    </source>
</evidence>
<dbReference type="SUPFAM" id="SSF55166">
    <property type="entry name" value="Hedgehog/DD-peptidase"/>
    <property type="match status" value="1"/>
</dbReference>
<gene>
    <name evidence="3" type="ORF">INF28_12595</name>
</gene>
<evidence type="ECO:0000259" key="2">
    <source>
        <dbReference type="Pfam" id="PF13539"/>
    </source>
</evidence>
<dbReference type="Gene3D" id="3.30.1380.10">
    <property type="match status" value="1"/>
</dbReference>
<evidence type="ECO:0000256" key="1">
    <source>
        <dbReference type="SAM" id="MobiDB-lite"/>
    </source>
</evidence>
<dbReference type="InterPro" id="IPR009045">
    <property type="entry name" value="Zn_M74/Hedgehog-like"/>
</dbReference>
<name>A0A9D5M2B4_9FIRM</name>
<dbReference type="CDD" id="cd14845">
    <property type="entry name" value="L-Ala-D-Glu_peptidase_like"/>
    <property type="match status" value="1"/>
</dbReference>
<accession>A0A9D5M2B4</accession>
<proteinExistence type="predicted"/>
<keyword evidence="4" id="KW-1185">Reference proteome</keyword>
<feature type="compositionally biased region" description="Polar residues" evidence="1">
    <location>
        <begin position="37"/>
        <end position="50"/>
    </location>
</feature>
<dbReference type="Pfam" id="PF13539">
    <property type="entry name" value="Peptidase_M15_4"/>
    <property type="match status" value="1"/>
</dbReference>
<dbReference type="Proteomes" id="UP000806542">
    <property type="component" value="Unassembled WGS sequence"/>
</dbReference>
<comment type="caution">
    <text evidence="3">The sequence shown here is derived from an EMBL/GenBank/DDBJ whole genome shotgun (WGS) entry which is preliminary data.</text>
</comment>
<dbReference type="GO" id="GO:0008233">
    <property type="term" value="F:peptidase activity"/>
    <property type="evidence" value="ECO:0007669"/>
    <property type="project" value="InterPro"/>
</dbReference>
<reference evidence="3" key="1">
    <citation type="submission" date="2020-10" db="EMBL/GenBank/DDBJ databases">
        <title>ChiBAC.</title>
        <authorList>
            <person name="Zenner C."/>
            <person name="Hitch T.C.A."/>
            <person name="Clavel T."/>
        </authorList>
    </citation>
    <scope>NUCLEOTIDE SEQUENCE</scope>
    <source>
        <strain evidence="3">DSM 107454</strain>
    </source>
</reference>
<evidence type="ECO:0000313" key="3">
    <source>
        <dbReference type="EMBL" id="MBE5041287.1"/>
    </source>
</evidence>
<feature type="region of interest" description="Disordered" evidence="1">
    <location>
        <begin position="37"/>
        <end position="58"/>
    </location>
</feature>
<sequence length="244" mass="27376">MKKQHMLVTVLLCILIIAICAGGCLLFLVISQSDSSKTSNIPKVTASTSESDPKPVFSSEEIPPALQEKMWGVTISESSPVSFEDLRCLTISFYDYNGKIGQGKLIVHCTLAQEVLQIFRELYKAEFPIEKMQPACFYYGDDILSMADNNTSAFNDRPIESSGGLSFHQLGAAIDINPLVNPYIQFSTNTILPPQGEPYLDRSRKVKGMIQPDDVCVQIFKKYGWRWGGDWSSLKDYQHFEKDI</sequence>
<dbReference type="AlphaFoldDB" id="A0A9D5M2B4"/>
<dbReference type="EMBL" id="JADCKB010000064">
    <property type="protein sequence ID" value="MBE5041287.1"/>
    <property type="molecule type" value="Genomic_DNA"/>
</dbReference>
<protein>
    <submittedName>
        <fullName evidence="3">M15 family metallopeptidase</fullName>
    </submittedName>
</protein>
<feature type="domain" description="Peptidase M15C" evidence="2">
    <location>
        <begin position="162"/>
        <end position="242"/>
    </location>
</feature>
<organism evidence="3 4">
    <name type="scientific">Ructibacterium gallinarum</name>
    <dbReference type="NCBI Taxonomy" id="2779355"/>
    <lineage>
        <taxon>Bacteria</taxon>
        <taxon>Bacillati</taxon>
        <taxon>Bacillota</taxon>
        <taxon>Clostridia</taxon>
        <taxon>Eubacteriales</taxon>
        <taxon>Oscillospiraceae</taxon>
        <taxon>Ructibacterium</taxon>
    </lineage>
</organism>
<dbReference type="InterPro" id="IPR039561">
    <property type="entry name" value="Peptidase_M15C"/>
</dbReference>